<evidence type="ECO:0000256" key="4">
    <source>
        <dbReference type="ARBA" id="ARBA00022807"/>
    </source>
</evidence>
<feature type="compositionally biased region" description="Polar residues" evidence="5">
    <location>
        <begin position="936"/>
        <end position="946"/>
    </location>
</feature>
<dbReference type="PANTHER" id="PTHR47664:SF1">
    <property type="entry name" value="CHROMOSOME UNDETERMINED SCAFFOLD_14, WHOLE GENOME SHOTGUN SEQUENCE"/>
    <property type="match status" value="1"/>
</dbReference>
<feature type="compositionally biased region" description="Low complexity" evidence="5">
    <location>
        <begin position="919"/>
        <end position="930"/>
    </location>
</feature>
<proteinExistence type="inferred from homology"/>
<feature type="domain" description="NlpC/P60" evidence="6">
    <location>
        <begin position="102"/>
        <end position="248"/>
    </location>
</feature>
<feature type="region of interest" description="Disordered" evidence="5">
    <location>
        <begin position="1"/>
        <end position="47"/>
    </location>
</feature>
<dbReference type="STRING" id="7574.A0A1S3IX25"/>
<feature type="region of interest" description="Disordered" evidence="5">
    <location>
        <begin position="363"/>
        <end position="456"/>
    </location>
</feature>
<organism evidence="7 8">
    <name type="scientific">Lingula anatina</name>
    <name type="common">Brachiopod</name>
    <name type="synonym">Lingula unguis</name>
    <dbReference type="NCBI Taxonomy" id="7574"/>
    <lineage>
        <taxon>Eukaryota</taxon>
        <taxon>Metazoa</taxon>
        <taxon>Spiralia</taxon>
        <taxon>Lophotrochozoa</taxon>
        <taxon>Brachiopoda</taxon>
        <taxon>Linguliformea</taxon>
        <taxon>Lingulata</taxon>
        <taxon>Lingulida</taxon>
        <taxon>Linguloidea</taxon>
        <taxon>Lingulidae</taxon>
        <taxon>Lingula</taxon>
    </lineage>
</organism>
<dbReference type="Proteomes" id="UP000085678">
    <property type="component" value="Unplaced"/>
</dbReference>
<dbReference type="SUPFAM" id="SSF56059">
    <property type="entry name" value="Glutathione synthetase ATP-binding domain-like"/>
    <property type="match status" value="1"/>
</dbReference>
<keyword evidence="2" id="KW-0645">Protease</keyword>
<feature type="compositionally biased region" description="Gly residues" evidence="5">
    <location>
        <begin position="435"/>
        <end position="452"/>
    </location>
</feature>
<feature type="compositionally biased region" description="Acidic residues" evidence="5">
    <location>
        <begin position="285"/>
        <end position="307"/>
    </location>
</feature>
<dbReference type="Gene3D" id="3.90.1720.10">
    <property type="entry name" value="endopeptidase domain like (from Nostoc punctiforme)"/>
    <property type="match status" value="1"/>
</dbReference>
<reference evidence="8" key="1">
    <citation type="submission" date="2025-08" db="UniProtKB">
        <authorList>
            <consortium name="RefSeq"/>
        </authorList>
    </citation>
    <scope>IDENTIFICATION</scope>
    <source>
        <tissue evidence="8">Gonads</tissue>
    </source>
</reference>
<gene>
    <name evidence="8" type="primary">LOC106168130</name>
</gene>
<dbReference type="Gene3D" id="3.30.470.20">
    <property type="entry name" value="ATP-grasp fold, B domain"/>
    <property type="match status" value="1"/>
</dbReference>
<feature type="compositionally biased region" description="Low complexity" evidence="5">
    <location>
        <begin position="895"/>
        <end position="911"/>
    </location>
</feature>
<feature type="region of interest" description="Disordered" evidence="5">
    <location>
        <begin position="854"/>
        <end position="946"/>
    </location>
</feature>
<sequence>MLVDFRVPRSDEARSMSESVQPRLPLQEQKSQNQENDPRAERKKRHAAESFVVDVVEKKSSSCPNLQEAFLRYRKNRQDEIRQARRMREINAKVKGDPTRLWNLRMKFLEQAKKYFGIPYAKKYWSPKDPEYFSSQFLDCCGLVRQVLRDMEAELGFRVGQWNQAYQFDTLPITVEKEEDMKPGDLVFIAATYYNPKSKKQRHDMVHVEIWLGDGPKTIGARWQRGKVQVFDSYQFEAKSYHSPTYIFKSIDTWLMGICQSYCPEHPWRTSRYDPSKRSVFSYSDDQDAEVEEEEEDAEESAGDTDDEMVRSFGDERDFKKYLFTAAEEVKAMKMSKVNVKATAQAISELSINSVQEADSVHLSQQSSVSETLCNKENVSEKTRRSPIGPDGNPSDADTDGQGQNGSSATGSAGGGSSPNKSPKKTGKKTPEGAGDNGGGKGGGNSGGGGGMRAPRTVLASNMQPTFYIGGGNGVALVEEPLLALGWKRTTDKNNDFFKLKWTEAKTAINFNAFREGEQLVNHIPNGQLLTNKMGLLNSLKEYERVSAGVRARGPRMMMSDFFCETYKLDERTDREAFFNNYKPGEVWICKPTGMNQGKGIYLVRDIEKFKASLEERDERLRRRRVRPTNMGRIIQRYIENPLLLEDKKFDVRTYMLIASTTPYLVLYHKGYVRLSCQKYDHHSNDLTAHLTNQYIQKKDPSYQDVKEDTAWSMDKFNDYINENVAPHKDLEQNWVYTTFTKQMQRIITHIFNAVKPKLQTRLGYFDLYGLDFMIDTDMKVYLIEVNVNPALHINCEALKEVIPSVVEETLYVAIECFEKKKKGNSIWPLQSLKNFTVLYDGESGKYLHRMTVNNGQIRTQSPTKEVRTQQDDTATVPPTLKEPPKQQTPSTVQSPAKTSPTVTTTTTAASQLPPVQKPTTPRPRTSSRSIPATEPTLSSPRLQSTEISIPVTNLTLPNEAVKLRLTTANHNSQSHNAKRPKSGGDRGN</sequence>
<evidence type="ECO:0000313" key="7">
    <source>
        <dbReference type="Proteomes" id="UP000085678"/>
    </source>
</evidence>
<dbReference type="KEGG" id="lak:106168130"/>
<evidence type="ECO:0000256" key="5">
    <source>
        <dbReference type="SAM" id="MobiDB-lite"/>
    </source>
</evidence>
<feature type="region of interest" description="Disordered" evidence="5">
    <location>
        <begin position="968"/>
        <end position="989"/>
    </location>
</feature>
<feature type="compositionally biased region" description="Polar residues" evidence="5">
    <location>
        <begin position="363"/>
        <end position="377"/>
    </location>
</feature>
<dbReference type="InterPro" id="IPR004344">
    <property type="entry name" value="TTL/TTLL_fam"/>
</dbReference>
<dbReference type="OrthoDB" id="202825at2759"/>
<protein>
    <submittedName>
        <fullName evidence="8">Protein polyglycylase TTLL10 isoform X1</fullName>
    </submittedName>
</protein>
<dbReference type="InterPro" id="IPR000064">
    <property type="entry name" value="NLP_P60_dom"/>
</dbReference>
<feature type="region of interest" description="Disordered" evidence="5">
    <location>
        <begin position="283"/>
        <end position="311"/>
    </location>
</feature>
<evidence type="ECO:0000256" key="2">
    <source>
        <dbReference type="ARBA" id="ARBA00022670"/>
    </source>
</evidence>
<feature type="compositionally biased region" description="Low complexity" evidence="5">
    <location>
        <begin position="401"/>
        <end position="411"/>
    </location>
</feature>
<dbReference type="GO" id="GO:0006508">
    <property type="term" value="P:proteolysis"/>
    <property type="evidence" value="ECO:0007669"/>
    <property type="project" value="UniProtKB-KW"/>
</dbReference>
<feature type="compositionally biased region" description="Basic and acidic residues" evidence="5">
    <location>
        <begin position="1"/>
        <end position="15"/>
    </location>
</feature>
<dbReference type="GeneID" id="106168130"/>
<dbReference type="PROSITE" id="PS51935">
    <property type="entry name" value="NLPC_P60"/>
    <property type="match status" value="1"/>
</dbReference>
<name>A0A1S3IX25_LINAN</name>
<dbReference type="InterPro" id="IPR038765">
    <property type="entry name" value="Papain-like_cys_pep_sf"/>
</dbReference>
<dbReference type="GO" id="GO:0008234">
    <property type="term" value="F:cysteine-type peptidase activity"/>
    <property type="evidence" value="ECO:0007669"/>
    <property type="project" value="UniProtKB-KW"/>
</dbReference>
<feature type="compositionally biased region" description="Polar residues" evidence="5">
    <location>
        <begin position="854"/>
        <end position="864"/>
    </location>
</feature>
<dbReference type="PANTHER" id="PTHR47664">
    <property type="entry name" value="NLPC_P60 DOMAIN-CONTAINING PROTEIN"/>
    <property type="match status" value="1"/>
</dbReference>
<dbReference type="SUPFAM" id="SSF54001">
    <property type="entry name" value="Cysteine proteinases"/>
    <property type="match status" value="1"/>
</dbReference>
<keyword evidence="4" id="KW-0788">Thiol protease</keyword>
<evidence type="ECO:0000256" key="3">
    <source>
        <dbReference type="ARBA" id="ARBA00022801"/>
    </source>
</evidence>
<keyword evidence="7" id="KW-1185">Reference proteome</keyword>
<evidence type="ECO:0000313" key="8">
    <source>
        <dbReference type="RefSeq" id="XP_013402521.1"/>
    </source>
</evidence>
<evidence type="ECO:0000256" key="1">
    <source>
        <dbReference type="ARBA" id="ARBA00007074"/>
    </source>
</evidence>
<dbReference type="AlphaFoldDB" id="A0A1S3IX25"/>
<dbReference type="RefSeq" id="XP_013402521.1">
    <property type="nucleotide sequence ID" value="XM_013547067.1"/>
</dbReference>
<dbReference type="InParanoid" id="A0A1S3IX25"/>
<keyword evidence="3" id="KW-0378">Hydrolase</keyword>
<dbReference type="PROSITE" id="PS51221">
    <property type="entry name" value="TTL"/>
    <property type="match status" value="1"/>
</dbReference>
<evidence type="ECO:0000259" key="6">
    <source>
        <dbReference type="PROSITE" id="PS51935"/>
    </source>
</evidence>
<dbReference type="Pfam" id="PF03133">
    <property type="entry name" value="TTL"/>
    <property type="match status" value="1"/>
</dbReference>
<accession>A0A1S3IX25</accession>
<comment type="similarity">
    <text evidence="1">Belongs to the peptidase C40 family.</text>
</comment>